<comment type="subcellular location">
    <subcellularLocation>
        <location evidence="1">Membrane</location>
    </subcellularLocation>
</comment>
<dbReference type="InterPro" id="IPR052657">
    <property type="entry name" value="PDP_family_Arabidopsis"/>
</dbReference>
<feature type="region of interest" description="Disordered" evidence="4">
    <location>
        <begin position="488"/>
        <end position="521"/>
    </location>
</feature>
<protein>
    <submittedName>
        <fullName evidence="5">Ubiquitin-specific protease 12 isoform 1</fullName>
    </submittedName>
</protein>
<dbReference type="EMBL" id="VEPZ02001219">
    <property type="protein sequence ID" value="KAE8686298.1"/>
    <property type="molecule type" value="Genomic_DNA"/>
</dbReference>
<keyword evidence="2" id="KW-0812">Transmembrane</keyword>
<dbReference type="SUPFAM" id="SSF103506">
    <property type="entry name" value="Mitochondrial carrier"/>
    <property type="match status" value="1"/>
</dbReference>
<keyword evidence="6" id="KW-1185">Reference proteome</keyword>
<dbReference type="GO" id="GO:0008233">
    <property type="term" value="F:peptidase activity"/>
    <property type="evidence" value="ECO:0007669"/>
    <property type="project" value="UniProtKB-KW"/>
</dbReference>
<reference evidence="5" key="1">
    <citation type="submission" date="2019-09" db="EMBL/GenBank/DDBJ databases">
        <title>Draft genome information of white flower Hibiscus syriacus.</title>
        <authorList>
            <person name="Kim Y.-M."/>
        </authorList>
    </citation>
    <scope>NUCLEOTIDE SEQUENCE [LARGE SCALE GENOMIC DNA]</scope>
    <source>
        <strain evidence="5">YM2019G1</strain>
    </source>
</reference>
<comment type="caution">
    <text evidence="5">The sequence shown here is derived from an EMBL/GenBank/DDBJ whole genome shotgun (WGS) entry which is preliminary data.</text>
</comment>
<gene>
    <name evidence="5" type="ORF">F3Y22_tig00111069pilonHSYRG00024</name>
</gene>
<evidence type="ECO:0000313" key="5">
    <source>
        <dbReference type="EMBL" id="KAE8686298.1"/>
    </source>
</evidence>
<dbReference type="AlphaFoldDB" id="A0A6A2Z360"/>
<dbReference type="GO" id="GO:0016020">
    <property type="term" value="C:membrane"/>
    <property type="evidence" value="ECO:0007669"/>
    <property type="project" value="UniProtKB-SubCell"/>
</dbReference>
<proteinExistence type="predicted"/>
<dbReference type="Proteomes" id="UP000436088">
    <property type="component" value="Unassembled WGS sequence"/>
</dbReference>
<organism evidence="5 6">
    <name type="scientific">Hibiscus syriacus</name>
    <name type="common">Rose of Sharon</name>
    <dbReference type="NCBI Taxonomy" id="106335"/>
    <lineage>
        <taxon>Eukaryota</taxon>
        <taxon>Viridiplantae</taxon>
        <taxon>Streptophyta</taxon>
        <taxon>Embryophyta</taxon>
        <taxon>Tracheophyta</taxon>
        <taxon>Spermatophyta</taxon>
        <taxon>Magnoliopsida</taxon>
        <taxon>eudicotyledons</taxon>
        <taxon>Gunneridae</taxon>
        <taxon>Pentapetalae</taxon>
        <taxon>rosids</taxon>
        <taxon>malvids</taxon>
        <taxon>Malvales</taxon>
        <taxon>Malvaceae</taxon>
        <taxon>Malvoideae</taxon>
        <taxon>Hibiscus</taxon>
    </lineage>
</organism>
<evidence type="ECO:0000256" key="1">
    <source>
        <dbReference type="ARBA" id="ARBA00004370"/>
    </source>
</evidence>
<keyword evidence="5" id="KW-0378">Hydrolase</keyword>
<feature type="compositionally biased region" description="Polar residues" evidence="4">
    <location>
        <begin position="674"/>
        <end position="683"/>
    </location>
</feature>
<dbReference type="GO" id="GO:0006508">
    <property type="term" value="P:proteolysis"/>
    <property type="evidence" value="ECO:0007669"/>
    <property type="project" value="UniProtKB-KW"/>
</dbReference>
<dbReference type="Gene3D" id="1.50.40.10">
    <property type="entry name" value="Mitochondrial carrier domain"/>
    <property type="match status" value="1"/>
</dbReference>
<dbReference type="PANTHER" id="PTHR10688:SF6">
    <property type="entry name" value="SERINE_THREONINE-KINASE ATM"/>
    <property type="match status" value="1"/>
</dbReference>
<keyword evidence="5" id="KW-0645">Protease</keyword>
<dbReference type="Gene3D" id="2.30.30.140">
    <property type="match status" value="1"/>
</dbReference>
<evidence type="ECO:0000256" key="3">
    <source>
        <dbReference type="ARBA" id="ARBA00023136"/>
    </source>
</evidence>
<dbReference type="SUPFAM" id="SSF63748">
    <property type="entry name" value="Tudor/PWWP/MBT"/>
    <property type="match status" value="1"/>
</dbReference>
<name>A0A6A2Z360_HIBSY</name>
<accession>A0A6A2Z360</accession>
<evidence type="ECO:0000256" key="4">
    <source>
        <dbReference type="SAM" id="MobiDB-lite"/>
    </source>
</evidence>
<evidence type="ECO:0000256" key="2">
    <source>
        <dbReference type="ARBA" id="ARBA00022692"/>
    </source>
</evidence>
<evidence type="ECO:0000313" key="6">
    <source>
        <dbReference type="Proteomes" id="UP000436088"/>
    </source>
</evidence>
<sequence length="1047" mass="115133">MRFNSLPVFSLNDAFTISCHSIPYGREDNFVYVSEALMAGMAAGAVEALTSTSFELIKLRAQVPSTSRISRATPRTGNKTVVPSISRLLRGYTPDMKALNNAVGMLSILNSKHPNMVGSIQEYPWMMTGSGRPPSVHDVRRPSEIISLEGWGALYDEELSPLSPVAASLAAGFSGAVAAASSHVFDTAKTTFSMQFISMERKLLKWKTPGKRFEKLVGIHPADRNLLFRGIWLRMARSGIASFAVVGSYYFSVAYLVPGFEYPEYALVGDEKNCLLVGYFGFSHFAWCCPSQLKPFLVNFEQMIRRNKARSFLAAVEKAMDDFVKCLKSETMCSCVSRENKLLSSNSATKELPRHSAVCKSGQLAEFSAARFDPAKFLCQLKNLAQVVTKLDMLEFVVLRSYLLAFYCSVGHCRLPLHQLWETTCDAENAEKNSIPYKFLLEQSDVMKNQTLQLNQNGVSAKISGEDCGAFSSKQALTSRKRKRKIYDEVRNSNTPFEGPDQGTCVSVENGDDNSELRNESGYELRGRKKSKYFSYPYVKLEGKVSGETEDPVVLKVSHERVNEFIGSSSADILSAKKFQKTWYRKFIGGNDVTAFPELSRISSAELLSDLHFLAVDYLFSTESKTFGLVEWFFSRFRISTYHDESIYEMHCKNMASQKEATVKNPCLSGNDLLQTKPTSSPLTLPGNKRQKKKKPTISTTSNINSLSGTLDGNINFLPCNLSVKASEAMALDALNGKQTHQETKEATNIPDLNGNGAITPSSFVANENKASSGSVLLDFQAVGPHSEKTVAEQSNREGLNVVLPDSGATIPPLTIPNMVSFASESKPGQKKRRRKPKAQSGLPSPMPSSNIPDLNGTDAEPNTSIKDLQEANGVPPAEKPARKRRRKKGDIILGTTNMILSYNGAGAIGNAPATTLLLTFTLILKDSSSARVIFMRNDDAAKALRSLEESNPFSATLTKYHLQNDSTITTKRTEGFRLPANLTGLVLVPCLGDAPPNIDFMRKNLVMMTSMLEKSGDDLPPETKAKLENEIKGLLKKVSSCPGSSM</sequence>
<keyword evidence="3" id="KW-0472">Membrane</keyword>
<feature type="compositionally biased region" description="Basic residues" evidence="4">
    <location>
        <begin position="829"/>
        <end position="838"/>
    </location>
</feature>
<feature type="region of interest" description="Disordered" evidence="4">
    <location>
        <begin position="788"/>
        <end position="890"/>
    </location>
</feature>
<dbReference type="CDD" id="cd05162">
    <property type="entry name" value="PWWP"/>
    <property type="match status" value="1"/>
</dbReference>
<dbReference type="InterPro" id="IPR023395">
    <property type="entry name" value="MCP_dom_sf"/>
</dbReference>
<feature type="region of interest" description="Disordered" evidence="4">
    <location>
        <begin position="674"/>
        <end position="701"/>
    </location>
</feature>
<dbReference type="PANTHER" id="PTHR10688">
    <property type="entry name" value="PWWP DOMAIN-CONTAINING PROTEIN"/>
    <property type="match status" value="1"/>
</dbReference>